<dbReference type="Pfam" id="PF12833">
    <property type="entry name" value="HTH_18"/>
    <property type="match status" value="1"/>
</dbReference>
<gene>
    <name evidence="2" type="ORF">LPC04_19440</name>
</gene>
<keyword evidence="3" id="KW-1185">Reference proteome</keyword>
<feature type="domain" description="HTH araC/xylS-type" evidence="1">
    <location>
        <begin position="183"/>
        <end position="270"/>
    </location>
</feature>
<dbReference type="InterPro" id="IPR018060">
    <property type="entry name" value="HTH_AraC"/>
</dbReference>
<dbReference type="PROSITE" id="PS01124">
    <property type="entry name" value="HTH_ARAC_FAMILY_2"/>
    <property type="match status" value="1"/>
</dbReference>
<reference evidence="2" key="1">
    <citation type="submission" date="2021-11" db="EMBL/GenBank/DDBJ databases">
        <title>BS-T2-15 a new species belonging to the Comamonadaceae family isolated from the soil of a French oak forest.</title>
        <authorList>
            <person name="Mieszkin S."/>
            <person name="Alain K."/>
        </authorList>
    </citation>
    <scope>NUCLEOTIDE SEQUENCE</scope>
    <source>
        <strain evidence="2">BS-T2-15</strain>
    </source>
</reference>
<dbReference type="SMART" id="SM00342">
    <property type="entry name" value="HTH_ARAC"/>
    <property type="match status" value="1"/>
</dbReference>
<name>A0A9X1YNB9_9BURK</name>
<proteinExistence type="predicted"/>
<evidence type="ECO:0000313" key="2">
    <source>
        <dbReference type="EMBL" id="MCK9687883.1"/>
    </source>
</evidence>
<evidence type="ECO:0000259" key="1">
    <source>
        <dbReference type="PROSITE" id="PS01124"/>
    </source>
</evidence>
<protein>
    <submittedName>
        <fullName evidence="2">Helix-turn-helix domain-containing protein</fullName>
    </submittedName>
</protein>
<sequence length="282" mass="31882">MATQQARRPISRMWPPAARWSEHLCMFIVRDTRGCALAAHEQLNRFPANPYCCITWMLEGEVELIEHGNDARSQLLPRHYVHGCQSRPCVSRNLGERHSFCAAFHPDAFHALFGVDLATIQDALVDASRVLPDHALRLVQAVAEAGDHDERCRLVEAFLATHATALGTTPWMRLRRMGVNVGLRVASRLLGVGPRQVQRRAQREGGMSVPTLSRLWRSERSLRQARESLARGETIDWAAHAVEAGYADQSHLVRDCKEISGRTPTRIAQDARHDEADWFYRL</sequence>
<evidence type="ECO:0000313" key="3">
    <source>
        <dbReference type="Proteomes" id="UP001139353"/>
    </source>
</evidence>
<dbReference type="GO" id="GO:0003700">
    <property type="term" value="F:DNA-binding transcription factor activity"/>
    <property type="evidence" value="ECO:0007669"/>
    <property type="project" value="InterPro"/>
</dbReference>
<dbReference type="EMBL" id="JAJLJH010000006">
    <property type="protein sequence ID" value="MCK9687883.1"/>
    <property type="molecule type" value="Genomic_DNA"/>
</dbReference>
<dbReference type="RefSeq" id="WP_275683927.1">
    <property type="nucleotide sequence ID" value="NZ_JAJLJH010000006.1"/>
</dbReference>
<dbReference type="Proteomes" id="UP001139353">
    <property type="component" value="Unassembled WGS sequence"/>
</dbReference>
<organism evidence="2 3">
    <name type="scientific">Scleromatobacter humisilvae</name>
    <dbReference type="NCBI Taxonomy" id="2897159"/>
    <lineage>
        <taxon>Bacteria</taxon>
        <taxon>Pseudomonadati</taxon>
        <taxon>Pseudomonadota</taxon>
        <taxon>Betaproteobacteria</taxon>
        <taxon>Burkholderiales</taxon>
        <taxon>Sphaerotilaceae</taxon>
        <taxon>Scleromatobacter</taxon>
    </lineage>
</organism>
<dbReference type="GO" id="GO:0043565">
    <property type="term" value="F:sequence-specific DNA binding"/>
    <property type="evidence" value="ECO:0007669"/>
    <property type="project" value="InterPro"/>
</dbReference>
<comment type="caution">
    <text evidence="2">The sequence shown here is derived from an EMBL/GenBank/DDBJ whole genome shotgun (WGS) entry which is preliminary data.</text>
</comment>
<accession>A0A9X1YNB9</accession>
<dbReference type="Gene3D" id="1.10.10.60">
    <property type="entry name" value="Homeodomain-like"/>
    <property type="match status" value="1"/>
</dbReference>
<dbReference type="AlphaFoldDB" id="A0A9X1YNB9"/>